<name>A0A9Q3RZZ7_9SPHN</name>
<dbReference type="Proteomes" id="UP000824927">
    <property type="component" value="Unassembled WGS sequence"/>
</dbReference>
<sequence>MNDAENKGGSGLREALARADATLAGIEPILGHLLSAPDHSLFSDEIVARVRGMVADLARQILRAQAEATGESGRDAFVERHGEALREHLQGFPDLLLHCHALAIEWQLTERLEAQLDLDPVLSGLMQRMIADADGWISSGAMAALAAQARYAQAQRRMELPLGELTGDLFHRTLLAWRDYCGDGQSDAVSRAETRLRSTYDESAGRLALFARLVSALGDRAKGALVIEDAGCGLFFSALAALSSQSRDLAVLASHGKQAVRLALSLRAAGMEAGQVDELLLMLHPGGAPIAGLTEMSQREAMDLLSSAGNPGAKR</sequence>
<evidence type="ECO:0008006" key="3">
    <source>
        <dbReference type="Google" id="ProtNLM"/>
    </source>
</evidence>
<proteinExistence type="predicted"/>
<organism evidence="1 2">
    <name type="scientific">Qipengyuania aquimaris</name>
    <dbReference type="NCBI Taxonomy" id="255984"/>
    <lineage>
        <taxon>Bacteria</taxon>
        <taxon>Pseudomonadati</taxon>
        <taxon>Pseudomonadota</taxon>
        <taxon>Alphaproteobacteria</taxon>
        <taxon>Sphingomonadales</taxon>
        <taxon>Erythrobacteraceae</taxon>
        <taxon>Qipengyuania</taxon>
    </lineage>
</organism>
<protein>
    <recommendedName>
        <fullName evidence="3">DUF2336 domain-containing protein</fullName>
    </recommendedName>
</protein>
<evidence type="ECO:0000313" key="2">
    <source>
        <dbReference type="Proteomes" id="UP000824927"/>
    </source>
</evidence>
<gene>
    <name evidence="1" type="ORF">KUV31_04870</name>
</gene>
<accession>A0A9Q3RZZ7</accession>
<reference evidence="1" key="1">
    <citation type="submission" date="2021-06" db="EMBL/GenBank/DDBJ databases">
        <title>50 bacteria genomes isolated from Dapeng, Shenzhen, China.</title>
        <authorList>
            <person name="Zheng W."/>
            <person name="Yu S."/>
            <person name="Huang Y."/>
        </authorList>
    </citation>
    <scope>NUCLEOTIDE SEQUENCE</scope>
    <source>
        <strain evidence="1">DP4N28-2</strain>
    </source>
</reference>
<dbReference type="AlphaFoldDB" id="A0A9Q3RZZ7"/>
<dbReference type="EMBL" id="JAHVKP010000001">
    <property type="protein sequence ID" value="MBY6217670.1"/>
    <property type="molecule type" value="Genomic_DNA"/>
</dbReference>
<dbReference type="RefSeq" id="WP_222404720.1">
    <property type="nucleotide sequence ID" value="NZ_JAHVKP010000001.1"/>
</dbReference>
<comment type="caution">
    <text evidence="1">The sequence shown here is derived from an EMBL/GenBank/DDBJ whole genome shotgun (WGS) entry which is preliminary data.</text>
</comment>
<evidence type="ECO:0000313" key="1">
    <source>
        <dbReference type="EMBL" id="MBY6217670.1"/>
    </source>
</evidence>